<dbReference type="SUPFAM" id="SSF159121">
    <property type="entry name" value="BC4932-like"/>
    <property type="match status" value="1"/>
</dbReference>
<evidence type="ECO:0000313" key="2">
    <source>
        <dbReference type="Proteomes" id="UP001171687"/>
    </source>
</evidence>
<dbReference type="NCBIfam" id="TIGR01655">
    <property type="entry name" value="yxeA_fam"/>
    <property type="match status" value="1"/>
</dbReference>
<dbReference type="AlphaFoldDB" id="A0AAW7MBD2"/>
<dbReference type="Proteomes" id="UP001171687">
    <property type="component" value="Unassembled WGS sequence"/>
</dbReference>
<dbReference type="InterPro" id="IPR006542">
    <property type="entry name" value="DUF1093"/>
</dbReference>
<dbReference type="RefSeq" id="WP_150887503.1">
    <property type="nucleotide sequence ID" value="NZ_CAKZJA010000017.1"/>
</dbReference>
<name>A0AAW7MBD2_9STAP</name>
<organism evidence="1 2">
    <name type="scientific">Staphylococcus auricularis</name>
    <dbReference type="NCBI Taxonomy" id="29379"/>
    <lineage>
        <taxon>Bacteria</taxon>
        <taxon>Bacillati</taxon>
        <taxon>Bacillota</taxon>
        <taxon>Bacilli</taxon>
        <taxon>Bacillales</taxon>
        <taxon>Staphylococcaceae</taxon>
        <taxon>Staphylococcus</taxon>
    </lineage>
</organism>
<dbReference type="PANTHER" id="PTHR36433:SF3">
    <property type="entry name" value="YXEA FAMILY PROTEIN"/>
    <property type="match status" value="1"/>
</dbReference>
<dbReference type="InterPro" id="IPR036166">
    <property type="entry name" value="YxeA-like_sf"/>
</dbReference>
<gene>
    <name evidence="1" type="ORF">QYH67_03185</name>
</gene>
<sequence>MKKLVAIITVGLLILVIIGILTVNKFFVLDYFNPVLKEKVSYAVVDTGTQQYDDVTIYSKDGKKRNYTLTFGGYDPSKKYVEIHHKGQYVKEIFYIDESKMPKNVGD</sequence>
<protein>
    <submittedName>
        <fullName evidence="1">YxeA family protein</fullName>
    </submittedName>
</protein>
<dbReference type="EMBL" id="JAUHQC010000006">
    <property type="protein sequence ID" value="MDN4532592.1"/>
    <property type="molecule type" value="Genomic_DNA"/>
</dbReference>
<reference evidence="1" key="1">
    <citation type="submission" date="2023-07" db="EMBL/GenBank/DDBJ databases">
        <title>Evaluation of the beneficial properties of pineapple isolates.</title>
        <authorList>
            <person name="Adefiranye O."/>
        </authorList>
    </citation>
    <scope>NUCLEOTIDE SEQUENCE</scope>
    <source>
        <strain evidence="1">PAPLE_T1</strain>
    </source>
</reference>
<dbReference type="Gene3D" id="2.40.50.480">
    <property type="match status" value="1"/>
</dbReference>
<evidence type="ECO:0000313" key="1">
    <source>
        <dbReference type="EMBL" id="MDN4532592.1"/>
    </source>
</evidence>
<accession>A0AAW7MBD2</accession>
<dbReference type="PANTHER" id="PTHR36433">
    <property type="entry name" value="HYPOTHETICAL CYTOSOLIC PROTEIN"/>
    <property type="match status" value="1"/>
</dbReference>
<comment type="caution">
    <text evidence="1">The sequence shown here is derived from an EMBL/GenBank/DDBJ whole genome shotgun (WGS) entry which is preliminary data.</text>
</comment>
<proteinExistence type="predicted"/>